<feature type="region of interest" description="Disordered" evidence="1">
    <location>
        <begin position="1"/>
        <end position="164"/>
    </location>
</feature>
<feature type="region of interest" description="Disordered" evidence="1">
    <location>
        <begin position="365"/>
        <end position="393"/>
    </location>
</feature>
<comment type="caution">
    <text evidence="2">The sequence shown here is derived from an EMBL/GenBank/DDBJ whole genome shotgun (WGS) entry which is preliminary data.</text>
</comment>
<feature type="compositionally biased region" description="Basic residues" evidence="1">
    <location>
        <begin position="152"/>
        <end position="164"/>
    </location>
</feature>
<feature type="compositionally biased region" description="Low complexity" evidence="1">
    <location>
        <begin position="127"/>
        <end position="151"/>
    </location>
</feature>
<name>A0ABR0C4F6_PURLI</name>
<gene>
    <name evidence="2" type="ORF">Purlil1_4610</name>
</gene>
<feature type="compositionally biased region" description="Basic and acidic residues" evidence="1">
    <location>
        <begin position="101"/>
        <end position="111"/>
    </location>
</feature>
<organism evidence="2 3">
    <name type="scientific">Purpureocillium lilacinum</name>
    <name type="common">Paecilomyces lilacinus</name>
    <dbReference type="NCBI Taxonomy" id="33203"/>
    <lineage>
        <taxon>Eukaryota</taxon>
        <taxon>Fungi</taxon>
        <taxon>Dikarya</taxon>
        <taxon>Ascomycota</taxon>
        <taxon>Pezizomycotina</taxon>
        <taxon>Sordariomycetes</taxon>
        <taxon>Hypocreomycetidae</taxon>
        <taxon>Hypocreales</taxon>
        <taxon>Ophiocordycipitaceae</taxon>
        <taxon>Purpureocillium</taxon>
    </lineage>
</organism>
<keyword evidence="3" id="KW-1185">Reference proteome</keyword>
<evidence type="ECO:0000313" key="2">
    <source>
        <dbReference type="EMBL" id="KAK4091030.1"/>
    </source>
</evidence>
<feature type="compositionally biased region" description="Basic residues" evidence="1">
    <location>
        <begin position="377"/>
        <end position="393"/>
    </location>
</feature>
<proteinExistence type="predicted"/>
<dbReference type="EMBL" id="JAWRVI010000013">
    <property type="protein sequence ID" value="KAK4091030.1"/>
    <property type="molecule type" value="Genomic_DNA"/>
</dbReference>
<feature type="compositionally biased region" description="Polar residues" evidence="1">
    <location>
        <begin position="423"/>
        <end position="434"/>
    </location>
</feature>
<evidence type="ECO:0000313" key="3">
    <source>
        <dbReference type="Proteomes" id="UP001287286"/>
    </source>
</evidence>
<reference evidence="2 3" key="1">
    <citation type="journal article" date="2024" name="Microbiol. Resour. Announc.">
        <title>Genome annotations for the ascomycete fungi Trichoderma harzianum, Trichoderma aggressivum, and Purpureocillium lilacinum.</title>
        <authorList>
            <person name="Beijen E.P.W."/>
            <person name="Ohm R.A."/>
        </authorList>
    </citation>
    <scope>NUCLEOTIDE SEQUENCE [LARGE SCALE GENOMIC DNA]</scope>
    <source>
        <strain evidence="2 3">CBS 150709</strain>
    </source>
</reference>
<evidence type="ECO:0000256" key="1">
    <source>
        <dbReference type="SAM" id="MobiDB-lite"/>
    </source>
</evidence>
<accession>A0ABR0C4F6</accession>
<feature type="region of interest" description="Disordered" evidence="1">
    <location>
        <begin position="423"/>
        <end position="444"/>
    </location>
</feature>
<feature type="region of interest" description="Disordered" evidence="1">
    <location>
        <begin position="229"/>
        <end position="250"/>
    </location>
</feature>
<protein>
    <submittedName>
        <fullName evidence="2">Uncharacterized protein</fullName>
    </submittedName>
</protein>
<feature type="compositionally biased region" description="Basic and acidic residues" evidence="1">
    <location>
        <begin position="62"/>
        <end position="93"/>
    </location>
</feature>
<sequence length="598" mass="63868">MRCRRRGRVRPKDEPQDGFQWRGSSGGQGVSKGVRHGRGIRRSAGLLLLGGSRGEQAGAAQTKERRSADDAGELALRRCRDKSRAARSWEDARRKKVRGGRGRDVEPERQGRRGGTSLSASSMPVERAGPARGAATAAGGRRAGGSVAQQGRRARRELHRRSRAGRAVLTSPTLTARAGVAWPGITYLTVARGPPQGAGGGAQTTCIWADGHPPSGSNAPQASETGTSFIQATGHPYPASFSPPTHPPVTAATRQLSRQNGNDPPLLHHHLVQVRASWARYLTGDDPFLTSVWRRDVPRCRPKGGHSRKGTGPYCAVLYHGRTATSPTTLPLAGADTRLCWPKGAGIIMDVPAQVLGAAAVAGHMDEPEPEPVRGPVSHHRPAHHHASVSHRRQVERALASELTATTARRSLLLSVRAPLTPNRSDASATNCGTPQRGLRWRPGADKRDGALPCWTGGQFGFQDPVRGRRRGCCCAHLGGSETSSLVRASTKHASIVGCTRYSNQRHVLEHSGTLKLDSTVLHSTAPIDRSPCVVFRHSGESHATSQTGIATRWIGETAGGVSGQPVWRNRAKPTTTQRAGRWDGHGWLIPAEEGDGG</sequence>
<dbReference type="Proteomes" id="UP001287286">
    <property type="component" value="Unassembled WGS sequence"/>
</dbReference>